<dbReference type="PANTHER" id="PTHR12300">
    <property type="entry name" value="HVA22-LIKE PROTEINS"/>
    <property type="match status" value="1"/>
</dbReference>
<dbReference type="PANTHER" id="PTHR12300:SF161">
    <property type="entry name" value="RECEPTOR EXPRESSION-ENHANCING PROTEIN"/>
    <property type="match status" value="1"/>
</dbReference>
<dbReference type="eggNOG" id="KOG1726">
    <property type="taxonomic scope" value="Eukaryota"/>
</dbReference>
<name>D8TKM5_VOLCA</name>
<dbReference type="GO" id="GO:0016020">
    <property type="term" value="C:membrane"/>
    <property type="evidence" value="ECO:0007669"/>
    <property type="project" value="UniProtKB-SubCell"/>
</dbReference>
<keyword evidence="8" id="KW-1185">Reference proteome</keyword>
<dbReference type="InterPro" id="IPR004345">
    <property type="entry name" value="TB2_DP1_HVA22"/>
</dbReference>
<dbReference type="Proteomes" id="UP000001058">
    <property type="component" value="Unassembled WGS sequence"/>
</dbReference>
<accession>D8TKM5</accession>
<evidence type="ECO:0000313" key="8">
    <source>
        <dbReference type="Proteomes" id="UP000001058"/>
    </source>
</evidence>
<dbReference type="OrthoDB" id="10009287at2759"/>
<feature type="transmembrane region" description="Helical" evidence="6">
    <location>
        <begin position="6"/>
        <end position="27"/>
    </location>
</feature>
<keyword evidence="5 6" id="KW-0472">Membrane</keyword>
<comment type="subcellular location">
    <subcellularLocation>
        <location evidence="1 6">Membrane</location>
        <topology evidence="1 6">Multi-pass membrane protein</topology>
    </subcellularLocation>
</comment>
<dbReference type="KEGG" id="vcn:VOLCADRAFT_103098"/>
<evidence type="ECO:0000256" key="1">
    <source>
        <dbReference type="ARBA" id="ARBA00004141"/>
    </source>
</evidence>
<comment type="similarity">
    <text evidence="2 6">Belongs to the DP1 family.</text>
</comment>
<keyword evidence="3 6" id="KW-0812">Transmembrane</keyword>
<dbReference type="InParanoid" id="D8TKM5"/>
<evidence type="ECO:0000256" key="3">
    <source>
        <dbReference type="ARBA" id="ARBA00022692"/>
    </source>
</evidence>
<dbReference type="Pfam" id="PF03134">
    <property type="entry name" value="TB2_DP1_HVA22"/>
    <property type="match status" value="1"/>
</dbReference>
<evidence type="ECO:0000256" key="2">
    <source>
        <dbReference type="ARBA" id="ARBA00008573"/>
    </source>
</evidence>
<keyword evidence="4 6" id="KW-1133">Transmembrane helix</keyword>
<proteinExistence type="inferred from homology"/>
<dbReference type="RefSeq" id="XP_002946686.1">
    <property type="nucleotide sequence ID" value="XM_002946640.1"/>
</dbReference>
<dbReference type="EMBL" id="GL378325">
    <property type="protein sequence ID" value="EFJ51912.1"/>
    <property type="molecule type" value="Genomic_DNA"/>
</dbReference>
<evidence type="ECO:0000256" key="6">
    <source>
        <dbReference type="RuleBase" id="RU362006"/>
    </source>
</evidence>
<dbReference type="AlphaFoldDB" id="D8TKM5"/>
<evidence type="ECO:0000313" key="7">
    <source>
        <dbReference type="EMBL" id="EFJ51912.1"/>
    </source>
</evidence>
<protein>
    <recommendedName>
        <fullName evidence="6">HVA22-like protein</fullName>
    </recommendedName>
</protein>
<reference evidence="7 8" key="1">
    <citation type="journal article" date="2010" name="Science">
        <title>Genomic analysis of organismal complexity in the multicellular green alga Volvox carteri.</title>
        <authorList>
            <person name="Prochnik S.E."/>
            <person name="Umen J."/>
            <person name="Nedelcu A.M."/>
            <person name="Hallmann A."/>
            <person name="Miller S.M."/>
            <person name="Nishii I."/>
            <person name="Ferris P."/>
            <person name="Kuo A."/>
            <person name="Mitros T."/>
            <person name="Fritz-Laylin L.K."/>
            <person name="Hellsten U."/>
            <person name="Chapman J."/>
            <person name="Simakov O."/>
            <person name="Rensing S.A."/>
            <person name="Terry A."/>
            <person name="Pangilinan J."/>
            <person name="Kapitonov V."/>
            <person name="Jurka J."/>
            <person name="Salamov A."/>
            <person name="Shapiro H."/>
            <person name="Schmutz J."/>
            <person name="Grimwood J."/>
            <person name="Lindquist E."/>
            <person name="Lucas S."/>
            <person name="Grigoriev I.V."/>
            <person name="Schmitt R."/>
            <person name="Kirk D."/>
            <person name="Rokhsar D.S."/>
        </authorList>
    </citation>
    <scope>NUCLEOTIDE SEQUENCE [LARGE SCALE GENOMIC DNA]</scope>
    <source>
        <strain evidence="8">f. Nagariensis / Eve</strain>
    </source>
</reference>
<gene>
    <name evidence="7" type="ORF">VOLCADRAFT_103098</name>
</gene>
<evidence type="ECO:0000256" key="5">
    <source>
        <dbReference type="ARBA" id="ARBA00023136"/>
    </source>
</evidence>
<feature type="transmembrane region" description="Helical" evidence="6">
    <location>
        <begin position="39"/>
        <end position="62"/>
    </location>
</feature>
<sequence>MLSLSITYYICLFTELLYPTYCSLKAIQSTSKIDDTQWLTYWVVYAIFSTMEGVGKFFLGWIPLYYEIKLLFVIWMIAPQTQGARKIYEDHIVPMLKKYGHKIDPIFGQADAVLKSSLVNQIAISAEKHAPGLAEQALKQRPMRPCRTKASATTIVASGTSDSDPAPDSAGMLRYQLDLLRRMVSFLGPATLIPLGEPLMSLVDTVCIGQFAGTSQLAALGPANLVFSFCQYFLQSLQVATLRGLP</sequence>
<organism evidence="8">
    <name type="scientific">Volvox carteri f. nagariensis</name>
    <dbReference type="NCBI Taxonomy" id="3068"/>
    <lineage>
        <taxon>Eukaryota</taxon>
        <taxon>Viridiplantae</taxon>
        <taxon>Chlorophyta</taxon>
        <taxon>core chlorophytes</taxon>
        <taxon>Chlorophyceae</taxon>
        <taxon>CS clade</taxon>
        <taxon>Chlamydomonadales</taxon>
        <taxon>Volvocaceae</taxon>
        <taxon>Volvox</taxon>
    </lineage>
</organism>
<dbReference type="STRING" id="3068.D8TKM5"/>
<dbReference type="GeneID" id="9617903"/>
<evidence type="ECO:0000256" key="4">
    <source>
        <dbReference type="ARBA" id="ARBA00022989"/>
    </source>
</evidence>